<sequence>MSTYQDLEAKYETEETPESLMLRVHFPNGFEREHIGGKVEYDLARVRVHGERSLGYGGKVRFNTFYQVPEYCDIKKVKGKFDGKTVIITIPTIPGKVPKKEPQEPPKEPAQEAESNPEDDKQGAPTPTDDNQEKTKSTTESKKEADHETSAPPNATQEPMHQKGQEGDQQKATITKVESGKQVGQETSTPTKDTEESKSQKGQEGIPPKADSTKVCHDGSTSTPQEHTKESMPQKGKEETPPKTTFSTNAKLQGEEKFAEENDENEEKQKSNEKVESEDRSKKDLESGKAHEKDGVEDSPKREIKEESKGLGTFEGEKMNGKIGNDVGYKSDEKAMPESATRSRIKEVAASASQAVTSLAKRFNEEDKQRIIYMGAAVLVVALGVYATYKLRLRRP</sequence>
<name>A0AA86VZ12_9FABA</name>
<dbReference type="AlphaFoldDB" id="A0AA86VZ12"/>
<accession>A0AA86VZ12</accession>
<feature type="compositionally biased region" description="Basic and acidic residues" evidence="1">
    <location>
        <begin position="131"/>
        <end position="149"/>
    </location>
</feature>
<dbReference type="EMBL" id="OY731402">
    <property type="protein sequence ID" value="CAJ1958661.1"/>
    <property type="molecule type" value="Genomic_DNA"/>
</dbReference>
<evidence type="ECO:0000313" key="3">
    <source>
        <dbReference type="EMBL" id="CAJ1958661.1"/>
    </source>
</evidence>
<dbReference type="Gramene" id="rna-AYBTSS11_LOCUS17861">
    <property type="protein sequence ID" value="CAJ1958661.1"/>
    <property type="gene ID" value="gene-AYBTSS11_LOCUS17861"/>
</dbReference>
<keyword evidence="2" id="KW-0472">Membrane</keyword>
<feature type="compositionally biased region" description="Polar residues" evidence="1">
    <location>
        <begin position="182"/>
        <end position="191"/>
    </location>
</feature>
<feature type="compositionally biased region" description="Basic and acidic residues" evidence="1">
    <location>
        <begin position="160"/>
        <end position="169"/>
    </location>
</feature>
<protein>
    <recommendedName>
        <fullName evidence="5">SHSP domain-containing protein</fullName>
    </recommendedName>
</protein>
<feature type="region of interest" description="Disordered" evidence="1">
    <location>
        <begin position="94"/>
        <end position="345"/>
    </location>
</feature>
<proteinExistence type="predicted"/>
<feature type="compositionally biased region" description="Basic and acidic residues" evidence="1">
    <location>
        <begin position="98"/>
        <end position="110"/>
    </location>
</feature>
<gene>
    <name evidence="3" type="ORF">AYBTSS11_LOCUS17861</name>
</gene>
<feature type="compositionally biased region" description="Basic and acidic residues" evidence="1">
    <location>
        <begin position="226"/>
        <end position="241"/>
    </location>
</feature>
<organism evidence="3 4">
    <name type="scientific">Sphenostylis stenocarpa</name>
    <dbReference type="NCBI Taxonomy" id="92480"/>
    <lineage>
        <taxon>Eukaryota</taxon>
        <taxon>Viridiplantae</taxon>
        <taxon>Streptophyta</taxon>
        <taxon>Embryophyta</taxon>
        <taxon>Tracheophyta</taxon>
        <taxon>Spermatophyta</taxon>
        <taxon>Magnoliopsida</taxon>
        <taxon>eudicotyledons</taxon>
        <taxon>Gunneridae</taxon>
        <taxon>Pentapetalae</taxon>
        <taxon>rosids</taxon>
        <taxon>fabids</taxon>
        <taxon>Fabales</taxon>
        <taxon>Fabaceae</taxon>
        <taxon>Papilionoideae</taxon>
        <taxon>50 kb inversion clade</taxon>
        <taxon>NPAAA clade</taxon>
        <taxon>indigoferoid/millettioid clade</taxon>
        <taxon>Phaseoleae</taxon>
        <taxon>Sphenostylis</taxon>
    </lineage>
</organism>
<keyword evidence="4" id="KW-1185">Reference proteome</keyword>
<evidence type="ECO:0000256" key="1">
    <source>
        <dbReference type="SAM" id="MobiDB-lite"/>
    </source>
</evidence>
<evidence type="ECO:0000256" key="2">
    <source>
        <dbReference type="SAM" id="Phobius"/>
    </source>
</evidence>
<feature type="compositionally biased region" description="Polar residues" evidence="1">
    <location>
        <begin position="242"/>
        <end position="251"/>
    </location>
</feature>
<feature type="compositionally biased region" description="Basic and acidic residues" evidence="1">
    <location>
        <begin position="192"/>
        <end position="201"/>
    </location>
</feature>
<reference evidence="3" key="1">
    <citation type="submission" date="2023-10" db="EMBL/GenBank/DDBJ databases">
        <authorList>
            <person name="Domelevo Entfellner J.-B."/>
        </authorList>
    </citation>
    <scope>NUCLEOTIDE SEQUENCE</scope>
</reference>
<keyword evidence="2" id="KW-0812">Transmembrane</keyword>
<evidence type="ECO:0000313" key="4">
    <source>
        <dbReference type="Proteomes" id="UP001189624"/>
    </source>
</evidence>
<keyword evidence="2" id="KW-1133">Transmembrane helix</keyword>
<dbReference type="Proteomes" id="UP001189624">
    <property type="component" value="Chromosome 5"/>
</dbReference>
<evidence type="ECO:0008006" key="5">
    <source>
        <dbReference type="Google" id="ProtNLM"/>
    </source>
</evidence>
<feature type="transmembrane region" description="Helical" evidence="2">
    <location>
        <begin position="371"/>
        <end position="389"/>
    </location>
</feature>
<feature type="compositionally biased region" description="Basic and acidic residues" evidence="1">
    <location>
        <begin position="267"/>
        <end position="320"/>
    </location>
</feature>